<name>A0A2I0AYF0_9ASPA</name>
<organism evidence="2 3">
    <name type="scientific">Apostasia shenzhenica</name>
    <dbReference type="NCBI Taxonomy" id="1088818"/>
    <lineage>
        <taxon>Eukaryota</taxon>
        <taxon>Viridiplantae</taxon>
        <taxon>Streptophyta</taxon>
        <taxon>Embryophyta</taxon>
        <taxon>Tracheophyta</taxon>
        <taxon>Spermatophyta</taxon>
        <taxon>Magnoliopsida</taxon>
        <taxon>Liliopsida</taxon>
        <taxon>Asparagales</taxon>
        <taxon>Orchidaceae</taxon>
        <taxon>Apostasioideae</taxon>
        <taxon>Apostasia</taxon>
    </lineage>
</organism>
<gene>
    <name evidence="2" type="ORF">AXF42_Ash019448</name>
</gene>
<feature type="chain" id="PRO_5014156898" evidence="1">
    <location>
        <begin position="23"/>
        <end position="127"/>
    </location>
</feature>
<evidence type="ECO:0000313" key="3">
    <source>
        <dbReference type="Proteomes" id="UP000236161"/>
    </source>
</evidence>
<dbReference type="EMBL" id="KZ451936">
    <property type="protein sequence ID" value="PKA60555.1"/>
    <property type="molecule type" value="Genomic_DNA"/>
</dbReference>
<feature type="signal peptide" evidence="1">
    <location>
        <begin position="1"/>
        <end position="22"/>
    </location>
</feature>
<evidence type="ECO:0000313" key="2">
    <source>
        <dbReference type="EMBL" id="PKA60555.1"/>
    </source>
</evidence>
<dbReference type="Proteomes" id="UP000236161">
    <property type="component" value="Unassembled WGS sequence"/>
</dbReference>
<keyword evidence="3" id="KW-1185">Reference proteome</keyword>
<protein>
    <submittedName>
        <fullName evidence="2">Uncharacterized protein</fullName>
    </submittedName>
</protein>
<keyword evidence="1" id="KW-0732">Signal</keyword>
<evidence type="ECO:0000256" key="1">
    <source>
        <dbReference type="SAM" id="SignalP"/>
    </source>
</evidence>
<sequence>MMQNVGCGILSSTWWAIAVTEAERCCSLSGRCRMEHWKLQAAAGLAGSGRLLQNADCGILSNGWCAISAVGLIGADGEVGCWKTWCRLYFGLRLFDLHTGLPKRASRILTRSKIYAIECAATPRAAG</sequence>
<reference evidence="2 3" key="1">
    <citation type="journal article" date="2017" name="Nature">
        <title>The Apostasia genome and the evolution of orchids.</title>
        <authorList>
            <person name="Zhang G.Q."/>
            <person name="Liu K.W."/>
            <person name="Li Z."/>
            <person name="Lohaus R."/>
            <person name="Hsiao Y.Y."/>
            <person name="Niu S.C."/>
            <person name="Wang J.Y."/>
            <person name="Lin Y.C."/>
            <person name="Xu Q."/>
            <person name="Chen L.J."/>
            <person name="Yoshida K."/>
            <person name="Fujiwara S."/>
            <person name="Wang Z.W."/>
            <person name="Zhang Y.Q."/>
            <person name="Mitsuda N."/>
            <person name="Wang M."/>
            <person name="Liu G.H."/>
            <person name="Pecoraro L."/>
            <person name="Huang H.X."/>
            <person name="Xiao X.J."/>
            <person name="Lin M."/>
            <person name="Wu X.Y."/>
            <person name="Wu W.L."/>
            <person name="Chen Y.Y."/>
            <person name="Chang S.B."/>
            <person name="Sakamoto S."/>
            <person name="Ohme-Takagi M."/>
            <person name="Yagi M."/>
            <person name="Zeng S.J."/>
            <person name="Shen C.Y."/>
            <person name="Yeh C.M."/>
            <person name="Luo Y.B."/>
            <person name="Tsai W.C."/>
            <person name="Van de Peer Y."/>
            <person name="Liu Z.J."/>
        </authorList>
    </citation>
    <scope>NUCLEOTIDE SEQUENCE [LARGE SCALE GENOMIC DNA]</scope>
    <source>
        <strain evidence="3">cv. Shenzhen</strain>
        <tissue evidence="2">Stem</tissue>
    </source>
</reference>
<dbReference type="AlphaFoldDB" id="A0A2I0AYF0"/>
<accession>A0A2I0AYF0</accession>
<proteinExistence type="predicted"/>